<protein>
    <recommendedName>
        <fullName evidence="7">Lysozyme</fullName>
        <ecNumber evidence="7">3.2.1.17</ecNumber>
    </recommendedName>
</protein>
<dbReference type="HAMAP" id="MF_04110">
    <property type="entry name" value="ENDOLYSIN_T4"/>
    <property type="match status" value="1"/>
</dbReference>
<organism evidence="9 10">
    <name type="scientific">Flagellimonas algicola</name>
    <dbReference type="NCBI Taxonomy" id="2583815"/>
    <lineage>
        <taxon>Bacteria</taxon>
        <taxon>Pseudomonadati</taxon>
        <taxon>Bacteroidota</taxon>
        <taxon>Flavobacteriia</taxon>
        <taxon>Flavobacteriales</taxon>
        <taxon>Flavobacteriaceae</taxon>
        <taxon>Flagellimonas</taxon>
    </lineage>
</organism>
<reference evidence="9 10" key="1">
    <citation type="submission" date="2019-05" db="EMBL/GenBank/DDBJ databases">
        <title>Flagellimonas sp. AsT0115, sp. nov., isolated from a marine red algae, Asparagopsis taxiformis.</title>
        <authorList>
            <person name="Kim J."/>
            <person name="Jeong S.E."/>
            <person name="Jeon C.O."/>
        </authorList>
    </citation>
    <scope>NUCLEOTIDE SEQUENCE [LARGE SCALE GENOMIC DNA]</scope>
    <source>
        <strain evidence="9 10">AsT0115</strain>
    </source>
</reference>
<dbReference type="SUPFAM" id="SSF53955">
    <property type="entry name" value="Lysozyme-like"/>
    <property type="match status" value="1"/>
</dbReference>
<evidence type="ECO:0000313" key="10">
    <source>
        <dbReference type="Proteomes" id="UP000751614"/>
    </source>
</evidence>
<keyword evidence="3 7" id="KW-0081">Bacteriolytic enzyme</keyword>
<keyword evidence="10" id="KW-1185">Reference proteome</keyword>
<dbReference type="Proteomes" id="UP000751614">
    <property type="component" value="Unassembled WGS sequence"/>
</dbReference>
<gene>
    <name evidence="9" type="ORF">FGG15_02745</name>
</gene>
<dbReference type="PANTHER" id="PTHR38107">
    <property type="match status" value="1"/>
</dbReference>
<evidence type="ECO:0000256" key="3">
    <source>
        <dbReference type="ARBA" id="ARBA00022638"/>
    </source>
</evidence>
<keyword evidence="8" id="KW-1133">Transmembrane helix</keyword>
<sequence>MVTSDNGISLIKKHEGLELQAYKDPIGIWTIGYGHTKDVAQGQAVTKEEAEKFLREDLGVAEGAVKKYVLDKGIPLQQHQFDALVSLVFNVGQHNIFTKKYNNGFVSGSTLYNRLLVFDFDGAADRFLDFVRAGGKIFNGLKRRRADEKSLFLKKNSALIDAVFGAISGTLIMWVLGKAANVI</sequence>
<comment type="catalytic activity">
    <reaction evidence="1 7">
        <text>Hydrolysis of (1-&gt;4)-beta-linkages between N-acetylmuramic acid and N-acetyl-D-glucosamine residues in a peptidoglycan and between N-acetyl-D-glucosamine residues in chitodextrins.</text>
        <dbReference type="EC" id="3.2.1.17"/>
    </reaction>
</comment>
<evidence type="ECO:0000256" key="1">
    <source>
        <dbReference type="ARBA" id="ARBA00000632"/>
    </source>
</evidence>
<feature type="transmembrane region" description="Helical" evidence="8">
    <location>
        <begin position="158"/>
        <end position="177"/>
    </location>
</feature>
<keyword evidence="8" id="KW-0472">Membrane</keyword>
<keyword evidence="4 7" id="KW-0378">Hydrolase</keyword>
<evidence type="ECO:0000256" key="7">
    <source>
        <dbReference type="RuleBase" id="RU003788"/>
    </source>
</evidence>
<keyword evidence="2 7" id="KW-0929">Antimicrobial</keyword>
<keyword evidence="5" id="KW-1035">Host cytoplasm</keyword>
<dbReference type="InterPro" id="IPR002196">
    <property type="entry name" value="Glyco_hydro_24"/>
</dbReference>
<dbReference type="PANTHER" id="PTHR38107:SF3">
    <property type="entry name" value="LYSOZYME RRRD-RELATED"/>
    <property type="match status" value="1"/>
</dbReference>
<evidence type="ECO:0000256" key="5">
    <source>
        <dbReference type="ARBA" id="ARBA00023200"/>
    </source>
</evidence>
<proteinExistence type="inferred from homology"/>
<accession>A0ABY2WNB4</accession>
<evidence type="ECO:0000313" key="9">
    <source>
        <dbReference type="EMBL" id="TMU56474.1"/>
    </source>
</evidence>
<dbReference type="CDD" id="cd00737">
    <property type="entry name" value="lyz_endolysin_autolysin"/>
    <property type="match status" value="1"/>
</dbReference>
<dbReference type="Gene3D" id="1.10.530.40">
    <property type="match status" value="1"/>
</dbReference>
<evidence type="ECO:0000256" key="2">
    <source>
        <dbReference type="ARBA" id="ARBA00022529"/>
    </source>
</evidence>
<evidence type="ECO:0000256" key="6">
    <source>
        <dbReference type="ARBA" id="ARBA00023295"/>
    </source>
</evidence>
<name>A0ABY2WNB4_9FLAO</name>
<comment type="similarity">
    <text evidence="7">Belongs to the glycosyl hydrolase 24 family.</text>
</comment>
<dbReference type="EMBL" id="VCNI01000001">
    <property type="protein sequence ID" value="TMU56474.1"/>
    <property type="molecule type" value="Genomic_DNA"/>
</dbReference>
<comment type="caution">
    <text evidence="9">The sequence shown here is derived from an EMBL/GenBank/DDBJ whole genome shotgun (WGS) entry which is preliminary data.</text>
</comment>
<dbReference type="InterPro" id="IPR023347">
    <property type="entry name" value="Lysozyme_dom_sf"/>
</dbReference>
<dbReference type="InterPro" id="IPR033907">
    <property type="entry name" value="Endolysin_autolysin"/>
</dbReference>
<dbReference type="InterPro" id="IPR051018">
    <property type="entry name" value="Bacteriophage_GH24"/>
</dbReference>
<keyword evidence="8" id="KW-0812">Transmembrane</keyword>
<evidence type="ECO:0000256" key="8">
    <source>
        <dbReference type="SAM" id="Phobius"/>
    </source>
</evidence>
<dbReference type="InterPro" id="IPR034690">
    <property type="entry name" value="Endolysin_T4_type"/>
</dbReference>
<keyword evidence="6 7" id="KW-0326">Glycosidase</keyword>
<dbReference type="Pfam" id="PF00959">
    <property type="entry name" value="Phage_lysozyme"/>
    <property type="match status" value="1"/>
</dbReference>
<dbReference type="RefSeq" id="WP_138832963.1">
    <property type="nucleotide sequence ID" value="NZ_VCNI01000001.1"/>
</dbReference>
<dbReference type="InterPro" id="IPR023346">
    <property type="entry name" value="Lysozyme-like_dom_sf"/>
</dbReference>
<dbReference type="EC" id="3.2.1.17" evidence="7"/>
<evidence type="ECO:0000256" key="4">
    <source>
        <dbReference type="ARBA" id="ARBA00022801"/>
    </source>
</evidence>